<keyword evidence="5" id="KW-0460">Magnesium</keyword>
<dbReference type="GO" id="GO:0035999">
    <property type="term" value="P:tetrahydrofolate interconversion"/>
    <property type="evidence" value="ECO:0007669"/>
    <property type="project" value="TreeGrafter"/>
</dbReference>
<feature type="binding site" evidence="4">
    <location>
        <begin position="134"/>
        <end position="142"/>
    </location>
    <ligand>
        <name>ATP</name>
        <dbReference type="ChEBI" id="CHEBI:30616"/>
    </ligand>
</feature>
<dbReference type="InterPro" id="IPR024185">
    <property type="entry name" value="FTHF_cligase-like_sf"/>
</dbReference>
<comment type="cofactor">
    <cofactor evidence="5">
        <name>Mg(2+)</name>
        <dbReference type="ChEBI" id="CHEBI:18420"/>
    </cofactor>
</comment>
<dbReference type="GO" id="GO:0046872">
    <property type="term" value="F:metal ion binding"/>
    <property type="evidence" value="ECO:0007669"/>
    <property type="project" value="UniProtKB-KW"/>
</dbReference>
<reference evidence="6 7" key="1">
    <citation type="submission" date="2017-02" db="EMBL/GenBank/DDBJ databases">
        <authorList>
            <person name="Peterson S.W."/>
        </authorList>
    </citation>
    <scope>NUCLEOTIDE SEQUENCE [LARGE SCALE GENOMIC DNA]</scope>
    <source>
        <strain evidence="6 7">DSM 15102</strain>
    </source>
</reference>
<organism evidence="6 7">
    <name type="scientific">Garciella nitratireducens DSM 15102</name>
    <dbReference type="NCBI Taxonomy" id="1121911"/>
    <lineage>
        <taxon>Bacteria</taxon>
        <taxon>Bacillati</taxon>
        <taxon>Bacillota</taxon>
        <taxon>Clostridia</taxon>
        <taxon>Eubacteriales</taxon>
        <taxon>Eubacteriaceae</taxon>
        <taxon>Garciella</taxon>
    </lineage>
</organism>
<evidence type="ECO:0000313" key="6">
    <source>
        <dbReference type="EMBL" id="SJZ81371.1"/>
    </source>
</evidence>
<comment type="catalytic activity">
    <reaction evidence="5">
        <text>(6S)-5-formyl-5,6,7,8-tetrahydrofolate + ATP = (6R)-5,10-methenyltetrahydrofolate + ADP + phosphate</text>
        <dbReference type="Rhea" id="RHEA:10488"/>
        <dbReference type="ChEBI" id="CHEBI:30616"/>
        <dbReference type="ChEBI" id="CHEBI:43474"/>
        <dbReference type="ChEBI" id="CHEBI:57455"/>
        <dbReference type="ChEBI" id="CHEBI:57457"/>
        <dbReference type="ChEBI" id="CHEBI:456216"/>
        <dbReference type="EC" id="6.3.3.2"/>
    </reaction>
</comment>
<dbReference type="GO" id="GO:0030272">
    <property type="term" value="F:5-formyltetrahydrofolate cyclo-ligase activity"/>
    <property type="evidence" value="ECO:0007669"/>
    <property type="project" value="UniProtKB-EC"/>
</dbReference>
<evidence type="ECO:0000256" key="5">
    <source>
        <dbReference type="RuleBase" id="RU361279"/>
    </source>
</evidence>
<evidence type="ECO:0000256" key="2">
    <source>
        <dbReference type="ARBA" id="ARBA00022741"/>
    </source>
</evidence>
<proteinExistence type="inferred from homology"/>
<dbReference type="EMBL" id="FUWV01000012">
    <property type="protein sequence ID" value="SJZ81371.1"/>
    <property type="molecule type" value="Genomic_DNA"/>
</dbReference>
<dbReference type="Gene3D" id="3.40.50.10420">
    <property type="entry name" value="NagB/RpiA/CoA transferase-like"/>
    <property type="match status" value="1"/>
</dbReference>
<dbReference type="GO" id="GO:0005524">
    <property type="term" value="F:ATP binding"/>
    <property type="evidence" value="ECO:0007669"/>
    <property type="project" value="UniProtKB-KW"/>
</dbReference>
<feature type="binding site" evidence="4">
    <location>
        <position position="49"/>
    </location>
    <ligand>
        <name>substrate</name>
    </ligand>
</feature>
<keyword evidence="6" id="KW-0436">Ligase</keyword>
<dbReference type="Proteomes" id="UP000196365">
    <property type="component" value="Unassembled WGS sequence"/>
</dbReference>
<dbReference type="Pfam" id="PF01812">
    <property type="entry name" value="5-FTHF_cyc-lig"/>
    <property type="match status" value="1"/>
</dbReference>
<dbReference type="EC" id="6.3.3.2" evidence="5"/>
<sequence>MEKSQIRRKMILKRSNLSRKQIFENSKKILNRLCSSSYYKNANHIMIYVSINKEVFTHSFIENALSDGKKIIVPKCEPSSKKIILSQIRDFQKDLEKGFKGLMEPKKEALRPVSIEQLDLILVPGLAFTKSGDRLGYGGGYYDRFLANTSKEIPKIALAFEIQIVPTLPVDFYDIPIDFIVTEKRWITCK</sequence>
<dbReference type="OrthoDB" id="9801938at2"/>
<dbReference type="GO" id="GO:0009396">
    <property type="term" value="P:folic acid-containing compound biosynthetic process"/>
    <property type="evidence" value="ECO:0007669"/>
    <property type="project" value="TreeGrafter"/>
</dbReference>
<dbReference type="PIRSF" id="PIRSF006806">
    <property type="entry name" value="FTHF_cligase"/>
    <property type="match status" value="1"/>
</dbReference>
<protein>
    <recommendedName>
        <fullName evidence="5">5-formyltetrahydrofolate cyclo-ligase</fullName>
        <ecNumber evidence="5">6.3.3.2</ecNumber>
    </recommendedName>
</protein>
<evidence type="ECO:0000256" key="4">
    <source>
        <dbReference type="PIRSR" id="PIRSR006806-1"/>
    </source>
</evidence>
<dbReference type="AlphaFoldDB" id="A0A1T4NPX5"/>
<dbReference type="InterPro" id="IPR002698">
    <property type="entry name" value="FTHF_cligase"/>
</dbReference>
<feature type="binding site" evidence="4">
    <location>
        <position position="54"/>
    </location>
    <ligand>
        <name>substrate</name>
    </ligand>
</feature>
<evidence type="ECO:0000256" key="3">
    <source>
        <dbReference type="ARBA" id="ARBA00022840"/>
    </source>
</evidence>
<keyword evidence="5" id="KW-0479">Metal-binding</keyword>
<keyword evidence="7" id="KW-1185">Reference proteome</keyword>
<dbReference type="SUPFAM" id="SSF100950">
    <property type="entry name" value="NagB/RpiA/CoA transferase-like"/>
    <property type="match status" value="1"/>
</dbReference>
<feature type="binding site" evidence="4">
    <location>
        <begin position="3"/>
        <end position="7"/>
    </location>
    <ligand>
        <name>ATP</name>
        <dbReference type="ChEBI" id="CHEBI:30616"/>
    </ligand>
</feature>
<keyword evidence="3 4" id="KW-0067">ATP-binding</keyword>
<dbReference type="RefSeq" id="WP_087679145.1">
    <property type="nucleotide sequence ID" value="NZ_FUWV01000012.1"/>
</dbReference>
<dbReference type="PANTHER" id="PTHR23407">
    <property type="entry name" value="ATPASE INHIBITOR/5-FORMYLTETRAHYDROFOLATE CYCLO-LIGASE"/>
    <property type="match status" value="1"/>
</dbReference>
<dbReference type="PANTHER" id="PTHR23407:SF1">
    <property type="entry name" value="5-FORMYLTETRAHYDROFOLATE CYCLO-LIGASE"/>
    <property type="match status" value="1"/>
</dbReference>
<gene>
    <name evidence="6" type="ORF">SAMN02745973_01764</name>
</gene>
<dbReference type="NCBIfam" id="TIGR02727">
    <property type="entry name" value="MTHFS_bact"/>
    <property type="match status" value="1"/>
</dbReference>
<evidence type="ECO:0000313" key="7">
    <source>
        <dbReference type="Proteomes" id="UP000196365"/>
    </source>
</evidence>
<dbReference type="InterPro" id="IPR037171">
    <property type="entry name" value="NagB/RpiA_transferase-like"/>
</dbReference>
<keyword evidence="2 4" id="KW-0547">Nucleotide-binding</keyword>
<comment type="similarity">
    <text evidence="1 5">Belongs to the 5-formyltetrahydrofolate cyclo-ligase family.</text>
</comment>
<name>A0A1T4NPX5_9FIRM</name>
<accession>A0A1T4NPX5</accession>
<evidence type="ECO:0000256" key="1">
    <source>
        <dbReference type="ARBA" id="ARBA00010638"/>
    </source>
</evidence>